<keyword evidence="3" id="KW-1185">Reference proteome</keyword>
<evidence type="ECO:0000313" key="2">
    <source>
        <dbReference type="EMBL" id="SGY85531.1"/>
    </source>
</evidence>
<evidence type="ECO:0000313" key="4">
    <source>
        <dbReference type="Proteomes" id="UP000183794"/>
    </source>
</evidence>
<dbReference type="EMBL" id="FPLD01000014">
    <property type="protein sequence ID" value="SGY85531.1"/>
    <property type="molecule type" value="Genomic_DNA"/>
</dbReference>
<protein>
    <submittedName>
        <fullName evidence="2">Uncharacterized protein</fullName>
    </submittedName>
</protein>
<name>A0A090IDV2_9GAMM</name>
<dbReference type="PATRIC" id="fig|80854.5.peg.857"/>
<dbReference type="OrthoDB" id="6311790at2"/>
<dbReference type="AlphaFoldDB" id="A0A090IDV2"/>
<dbReference type="Proteomes" id="UP000183794">
    <property type="component" value="Unassembled WGS sequence"/>
</dbReference>
<accession>A0A090IDV2</accession>
<reference evidence="1 3" key="1">
    <citation type="submission" date="2016-11" db="EMBL/GenBank/DDBJ databases">
        <authorList>
            <person name="Klemetsen T."/>
        </authorList>
    </citation>
    <scope>NUCLEOTIDE SEQUENCE [LARGE SCALE GENOMIC DNA]</scope>
    <source>
        <strain evidence="1">MT 2528</strain>
    </source>
</reference>
<gene>
    <name evidence="1" type="ORF">MT2528_0538</name>
    <name evidence="2" type="ORF">NVI5450_0530</name>
</gene>
<organism evidence="2 4">
    <name type="scientific">Moritella viscosa</name>
    <dbReference type="NCBI Taxonomy" id="80854"/>
    <lineage>
        <taxon>Bacteria</taxon>
        <taxon>Pseudomonadati</taxon>
        <taxon>Pseudomonadota</taxon>
        <taxon>Gammaproteobacteria</taxon>
        <taxon>Alteromonadales</taxon>
        <taxon>Moritellaceae</taxon>
        <taxon>Moritella</taxon>
    </lineage>
</organism>
<dbReference type="EMBL" id="FPLJ01000017">
    <property type="protein sequence ID" value="SGY83956.1"/>
    <property type="molecule type" value="Genomic_DNA"/>
</dbReference>
<dbReference type="HOGENOM" id="CLU_2634221_0_0_6"/>
<proteinExistence type="predicted"/>
<dbReference type="Proteomes" id="UP000182660">
    <property type="component" value="Unassembled WGS sequence"/>
</dbReference>
<dbReference type="RefSeq" id="WP_052678245.1">
    <property type="nucleotide sequence ID" value="NZ_CAWQZC010000056.1"/>
</dbReference>
<reference evidence="2 4" key="2">
    <citation type="submission" date="2016-11" db="EMBL/GenBank/DDBJ databases">
        <authorList>
            <person name="Jaros S."/>
            <person name="Januszkiewicz K."/>
            <person name="Wedrychowicz H."/>
        </authorList>
    </citation>
    <scope>NUCLEOTIDE SEQUENCE [LARGE SCALE GENOMIC DNA]</scope>
    <source>
        <strain evidence="2">NVI 5450</strain>
    </source>
</reference>
<dbReference type="KEGG" id="mvs:MVIS_0820"/>
<sequence length="77" mass="8874">MVAGLLFTLWHHHSSSWASAEHYYIEQFAKCVFTDPSTETETIFKDVTIYHANRLSLLINDSDISISYQDDSEVDCE</sequence>
<evidence type="ECO:0000313" key="1">
    <source>
        <dbReference type="EMBL" id="SGY83956.1"/>
    </source>
</evidence>
<dbReference type="GeneID" id="61294271"/>
<evidence type="ECO:0000313" key="3">
    <source>
        <dbReference type="Proteomes" id="UP000182660"/>
    </source>
</evidence>